<dbReference type="PROSITE" id="PS51318">
    <property type="entry name" value="TAT"/>
    <property type="match status" value="1"/>
</dbReference>
<evidence type="ECO:0000313" key="2">
    <source>
        <dbReference type="EMBL" id="PUA80690.1"/>
    </source>
</evidence>
<dbReference type="InterPro" id="IPR006311">
    <property type="entry name" value="TAT_signal"/>
</dbReference>
<dbReference type="InterPro" id="IPR011044">
    <property type="entry name" value="Quino_amine_DH_bsu"/>
</dbReference>
<dbReference type="SUPFAM" id="SSF50969">
    <property type="entry name" value="YVTN repeat-like/Quinoprotein amine dehydrogenase"/>
    <property type="match status" value="1"/>
</dbReference>
<gene>
    <name evidence="2" type="ORF">C7S10_13135</name>
</gene>
<dbReference type="Proteomes" id="UP000244867">
    <property type="component" value="Unassembled WGS sequence"/>
</dbReference>
<evidence type="ECO:0008006" key="4">
    <source>
        <dbReference type="Google" id="ProtNLM"/>
    </source>
</evidence>
<dbReference type="EMBL" id="PYXZ01000005">
    <property type="protein sequence ID" value="PUA80690.1"/>
    <property type="molecule type" value="Genomic_DNA"/>
</dbReference>
<keyword evidence="1" id="KW-0732">Signal</keyword>
<evidence type="ECO:0000256" key="1">
    <source>
        <dbReference type="SAM" id="SignalP"/>
    </source>
</evidence>
<sequence length="346" mass="36782">MTSALRRAALAATTAALVGTALMAPARAAAPVDLQPEDLSRGADVAVAHIDAGDFVLGDRRVDVGGSRAYVLGRAGKAWLVGTSDANGGGRFRIVRVQADDTTKVIKRGISFFELKLSDNGRYFVHVGRGTRKSVPIRVFSSRTGKLKTEQSFANFPSVMGMGGSRVVLSTWTTGDTGTKSWDTTTGEVTTLTRRPANLVDIGNDLLASYTKDPYQGGCMVLSTLSDPTKRLWKSCSDRVEAFSPDGRRMATIGILSDGIGPSVVQEREIDGSTLATYSTGWFGRVQFEDDADLLLEVNGDTQAATVRCNEGACENATDPVAVQQPRTTLGQPARRFGSAVPGATR</sequence>
<evidence type="ECO:0000313" key="3">
    <source>
        <dbReference type="Proteomes" id="UP000244867"/>
    </source>
</evidence>
<feature type="chain" id="PRO_5015307416" description="WD40 repeat domain-containing protein" evidence="1">
    <location>
        <begin position="29"/>
        <end position="346"/>
    </location>
</feature>
<comment type="caution">
    <text evidence="2">The sequence shown here is derived from an EMBL/GenBank/DDBJ whole genome shotgun (WGS) entry which is preliminary data.</text>
</comment>
<dbReference type="AlphaFoldDB" id="A0A2R7YWA9"/>
<name>A0A2R7YWA9_9ACTN</name>
<protein>
    <recommendedName>
        <fullName evidence="4">WD40 repeat domain-containing protein</fullName>
    </recommendedName>
</protein>
<feature type="signal peptide" evidence="1">
    <location>
        <begin position="1"/>
        <end position="28"/>
    </location>
</feature>
<proteinExistence type="predicted"/>
<organism evidence="2 3">
    <name type="scientific">Nocardioides currus</name>
    <dbReference type="NCBI Taxonomy" id="2133958"/>
    <lineage>
        <taxon>Bacteria</taxon>
        <taxon>Bacillati</taxon>
        <taxon>Actinomycetota</taxon>
        <taxon>Actinomycetes</taxon>
        <taxon>Propionibacteriales</taxon>
        <taxon>Nocardioidaceae</taxon>
        <taxon>Nocardioides</taxon>
    </lineage>
</organism>
<accession>A0A2R7YWA9</accession>
<reference evidence="2 3" key="1">
    <citation type="submission" date="2018-03" db="EMBL/GenBank/DDBJ databases">
        <authorList>
            <person name="Keele B.F."/>
        </authorList>
    </citation>
    <scope>NUCLEOTIDE SEQUENCE [LARGE SCALE GENOMIC DNA]</scope>
    <source>
        <strain evidence="2 3">IB-3</strain>
    </source>
</reference>
<dbReference type="RefSeq" id="WP_108344884.1">
    <property type="nucleotide sequence ID" value="NZ_PYXZ01000005.1"/>
</dbReference>
<keyword evidence="3" id="KW-1185">Reference proteome</keyword>
<dbReference type="OrthoDB" id="3766225at2"/>